<dbReference type="SUPFAM" id="SSF52374">
    <property type="entry name" value="Nucleotidylyl transferase"/>
    <property type="match status" value="1"/>
</dbReference>
<dbReference type="Proteomes" id="UP000515312">
    <property type="component" value="Chromosome"/>
</dbReference>
<keyword evidence="1 9" id="KW-0963">Cytoplasm</keyword>
<dbReference type="EMBL" id="CP060394">
    <property type="protein sequence ID" value="QNI34722.1"/>
    <property type="molecule type" value="Genomic_DNA"/>
</dbReference>
<dbReference type="InterPro" id="IPR014729">
    <property type="entry name" value="Rossmann-like_a/b/a_fold"/>
</dbReference>
<dbReference type="UniPathway" id="UPA00241">
    <property type="reaction ID" value="UER00355"/>
</dbReference>
<keyword evidence="7 9" id="KW-0173">Coenzyme A biosynthesis</keyword>
<comment type="subcellular location">
    <subcellularLocation>
        <location evidence="9">Cytoplasm</location>
    </subcellularLocation>
</comment>
<dbReference type="KEGG" id="adin:H7849_01205"/>
<keyword evidence="5 9" id="KW-0067">ATP-binding</keyword>
<evidence type="ECO:0000256" key="8">
    <source>
        <dbReference type="ARBA" id="ARBA00029346"/>
    </source>
</evidence>
<feature type="binding site" evidence="9">
    <location>
        <begin position="125"/>
        <end position="131"/>
    </location>
    <ligand>
        <name>ATP</name>
        <dbReference type="ChEBI" id="CHEBI:30616"/>
    </ligand>
</feature>
<dbReference type="InterPro" id="IPR004821">
    <property type="entry name" value="Cyt_trans-like"/>
</dbReference>
<feature type="domain" description="Cytidyltransferase-like" evidence="10">
    <location>
        <begin position="7"/>
        <end position="135"/>
    </location>
</feature>
<dbReference type="NCBIfam" id="TIGR01510">
    <property type="entry name" value="coaD_prev_kdtB"/>
    <property type="match status" value="1"/>
</dbReference>
<comment type="similarity">
    <text evidence="9">Belongs to the bacterial CoaD family.</text>
</comment>
<evidence type="ECO:0000256" key="9">
    <source>
        <dbReference type="HAMAP-Rule" id="MF_00151"/>
    </source>
</evidence>
<keyword evidence="4 9" id="KW-0547">Nucleotide-binding</keyword>
<dbReference type="GO" id="GO:0004595">
    <property type="term" value="F:pantetheine-phosphate adenylyltransferase activity"/>
    <property type="evidence" value="ECO:0007669"/>
    <property type="project" value="UniProtKB-UniRule"/>
</dbReference>
<dbReference type="InterPro" id="IPR001980">
    <property type="entry name" value="PPAT"/>
</dbReference>
<dbReference type="Pfam" id="PF01467">
    <property type="entry name" value="CTP_transf_like"/>
    <property type="match status" value="1"/>
</dbReference>
<reference evidence="11 12" key="1">
    <citation type="submission" date="2020-08" db="EMBL/GenBank/DDBJ databases">
        <title>Edaphobacter telluris sp. nov. and Acidobacterium dinghuensis sp. nov., two acidobacteria isolated from forest soil.</title>
        <authorList>
            <person name="Fu J."/>
            <person name="Qiu L."/>
        </authorList>
    </citation>
    <scope>NUCLEOTIDE SEQUENCE [LARGE SCALE GENOMIC DNA]</scope>
    <source>
        <strain evidence="11">4Y35</strain>
    </source>
</reference>
<evidence type="ECO:0000256" key="3">
    <source>
        <dbReference type="ARBA" id="ARBA00022695"/>
    </source>
</evidence>
<evidence type="ECO:0000256" key="4">
    <source>
        <dbReference type="ARBA" id="ARBA00022741"/>
    </source>
</evidence>
<protein>
    <recommendedName>
        <fullName evidence="9">Phosphopantetheine adenylyltransferase</fullName>
        <ecNumber evidence="9">2.7.7.3</ecNumber>
    </recommendedName>
    <alternativeName>
        <fullName evidence="9">Dephospho-CoA pyrophosphorylase</fullName>
    </alternativeName>
    <alternativeName>
        <fullName evidence="9">Pantetheine-phosphate adenylyltransferase</fullName>
        <shortName evidence="9">PPAT</shortName>
    </alternativeName>
</protein>
<evidence type="ECO:0000313" key="12">
    <source>
        <dbReference type="Proteomes" id="UP000515312"/>
    </source>
</evidence>
<dbReference type="CDD" id="cd02163">
    <property type="entry name" value="PPAT"/>
    <property type="match status" value="1"/>
</dbReference>
<comment type="catalytic activity">
    <reaction evidence="8 9">
        <text>(R)-4'-phosphopantetheine + ATP + H(+) = 3'-dephospho-CoA + diphosphate</text>
        <dbReference type="Rhea" id="RHEA:19801"/>
        <dbReference type="ChEBI" id="CHEBI:15378"/>
        <dbReference type="ChEBI" id="CHEBI:30616"/>
        <dbReference type="ChEBI" id="CHEBI:33019"/>
        <dbReference type="ChEBI" id="CHEBI:57328"/>
        <dbReference type="ChEBI" id="CHEBI:61723"/>
        <dbReference type="EC" id="2.7.7.3"/>
    </reaction>
</comment>
<dbReference type="HAMAP" id="MF_00151">
    <property type="entry name" value="PPAT_bact"/>
    <property type="match status" value="1"/>
</dbReference>
<keyword evidence="2 9" id="KW-0808">Transferase</keyword>
<evidence type="ECO:0000256" key="7">
    <source>
        <dbReference type="ARBA" id="ARBA00022993"/>
    </source>
</evidence>
<evidence type="ECO:0000256" key="5">
    <source>
        <dbReference type="ARBA" id="ARBA00022840"/>
    </source>
</evidence>
<evidence type="ECO:0000256" key="2">
    <source>
        <dbReference type="ARBA" id="ARBA00022679"/>
    </source>
</evidence>
<dbReference type="Gene3D" id="3.40.50.620">
    <property type="entry name" value="HUPs"/>
    <property type="match status" value="1"/>
</dbReference>
<dbReference type="GO" id="GO:0005524">
    <property type="term" value="F:ATP binding"/>
    <property type="evidence" value="ECO:0007669"/>
    <property type="project" value="UniProtKB-KW"/>
</dbReference>
<comment type="subunit">
    <text evidence="9">Homohexamer.</text>
</comment>
<evidence type="ECO:0000256" key="1">
    <source>
        <dbReference type="ARBA" id="ARBA00022490"/>
    </source>
</evidence>
<evidence type="ECO:0000256" key="6">
    <source>
        <dbReference type="ARBA" id="ARBA00022842"/>
    </source>
</evidence>
<dbReference type="PANTHER" id="PTHR21342:SF1">
    <property type="entry name" value="PHOSPHOPANTETHEINE ADENYLYLTRANSFERASE"/>
    <property type="match status" value="1"/>
</dbReference>
<comment type="pathway">
    <text evidence="9">Cofactor biosynthesis; coenzyme A biosynthesis; CoA from (R)-pantothenate: step 4/5.</text>
</comment>
<feature type="binding site" evidence="9">
    <location>
        <position position="11"/>
    </location>
    <ligand>
        <name>substrate</name>
    </ligand>
</feature>
<keyword evidence="3 9" id="KW-0548">Nucleotidyltransferase</keyword>
<name>A0A7G8BQA2_9BACT</name>
<organism evidence="11 12">
    <name type="scientific">Alloacidobacterium dinghuense</name>
    <dbReference type="NCBI Taxonomy" id="2763107"/>
    <lineage>
        <taxon>Bacteria</taxon>
        <taxon>Pseudomonadati</taxon>
        <taxon>Acidobacteriota</taxon>
        <taxon>Terriglobia</taxon>
        <taxon>Terriglobales</taxon>
        <taxon>Acidobacteriaceae</taxon>
        <taxon>Alloacidobacterium</taxon>
    </lineage>
</organism>
<dbReference type="NCBIfam" id="TIGR00125">
    <property type="entry name" value="cyt_tran_rel"/>
    <property type="match status" value="1"/>
</dbReference>
<dbReference type="PRINTS" id="PR01020">
    <property type="entry name" value="LPSBIOSNTHSS"/>
</dbReference>
<feature type="binding site" evidence="9">
    <location>
        <position position="19"/>
    </location>
    <ligand>
        <name>ATP</name>
        <dbReference type="ChEBI" id="CHEBI:30616"/>
    </ligand>
</feature>
<comment type="function">
    <text evidence="9">Reversibly transfers an adenylyl group from ATP to 4'-phosphopantetheine, yielding dephospho-CoA (dPCoA) and pyrophosphate.</text>
</comment>
<dbReference type="AlphaFoldDB" id="A0A7G8BQA2"/>
<feature type="binding site" evidence="9">
    <location>
        <position position="43"/>
    </location>
    <ligand>
        <name>substrate</name>
    </ligand>
</feature>
<dbReference type="EC" id="2.7.7.3" evidence="9"/>
<keyword evidence="12" id="KW-1185">Reference proteome</keyword>
<comment type="cofactor">
    <cofactor evidence="9">
        <name>Mg(2+)</name>
        <dbReference type="ChEBI" id="CHEBI:18420"/>
    </cofactor>
</comment>
<feature type="binding site" evidence="9">
    <location>
        <position position="75"/>
    </location>
    <ligand>
        <name>substrate</name>
    </ligand>
</feature>
<accession>A0A7G8BQA2</accession>
<proteinExistence type="inferred from homology"/>
<sequence>MNTVKAIYPGSFDPVTNGHLDLIARGSKIFDHLVVAILRNSSKNPLFTVEERVEMLTEALAGFANVSVATFDGLLVDFVREQHAQAVMRGIRAISDYEYELQMALMNRRLAPELETIFLMPDGKYSFVSSRLVKEVFTLGGSIEGLVPQFVIDRLKARVPANGH</sequence>
<dbReference type="RefSeq" id="WP_186747078.1">
    <property type="nucleotide sequence ID" value="NZ_CP060394.1"/>
</dbReference>
<evidence type="ECO:0000313" key="11">
    <source>
        <dbReference type="EMBL" id="QNI34722.1"/>
    </source>
</evidence>
<dbReference type="GO" id="GO:0015937">
    <property type="term" value="P:coenzyme A biosynthetic process"/>
    <property type="evidence" value="ECO:0007669"/>
    <property type="project" value="UniProtKB-UniRule"/>
</dbReference>
<feature type="site" description="Transition state stabilizer" evidence="9">
    <location>
        <position position="19"/>
    </location>
</feature>
<feature type="binding site" evidence="9">
    <location>
        <position position="89"/>
    </location>
    <ligand>
        <name>substrate</name>
    </ligand>
</feature>
<dbReference type="GO" id="GO:0005737">
    <property type="term" value="C:cytoplasm"/>
    <property type="evidence" value="ECO:0007669"/>
    <property type="project" value="UniProtKB-SubCell"/>
</dbReference>
<keyword evidence="6 9" id="KW-0460">Magnesium</keyword>
<evidence type="ECO:0000259" key="10">
    <source>
        <dbReference type="Pfam" id="PF01467"/>
    </source>
</evidence>
<dbReference type="PANTHER" id="PTHR21342">
    <property type="entry name" value="PHOSPHOPANTETHEINE ADENYLYLTRANSFERASE"/>
    <property type="match status" value="1"/>
</dbReference>
<feature type="binding site" evidence="9">
    <location>
        <begin position="90"/>
        <end position="92"/>
    </location>
    <ligand>
        <name>ATP</name>
        <dbReference type="ChEBI" id="CHEBI:30616"/>
    </ligand>
</feature>
<feature type="binding site" evidence="9">
    <location>
        <position position="100"/>
    </location>
    <ligand>
        <name>ATP</name>
        <dbReference type="ChEBI" id="CHEBI:30616"/>
    </ligand>
</feature>
<feature type="binding site" evidence="9">
    <location>
        <begin position="11"/>
        <end position="12"/>
    </location>
    <ligand>
        <name>ATP</name>
        <dbReference type="ChEBI" id="CHEBI:30616"/>
    </ligand>
</feature>
<gene>
    <name evidence="9 11" type="primary">coaD</name>
    <name evidence="11" type="ORF">H7849_01205</name>
</gene>